<feature type="transmembrane region" description="Helical" evidence="5">
    <location>
        <begin position="43"/>
        <end position="66"/>
    </location>
</feature>
<dbReference type="PANTHER" id="PTHR22751:SF102">
    <property type="entry name" value="G-PROTEIN COUPLED RECEPTORS FAMILY 1 PROFILE DOMAIN-CONTAINING PROTEIN"/>
    <property type="match status" value="1"/>
</dbReference>
<dbReference type="EMBL" id="DS268476">
    <property type="protein sequence ID" value="EFP08780.1"/>
    <property type="molecule type" value="Genomic_DNA"/>
</dbReference>
<name>E3MTE5_CAERE</name>
<dbReference type="RefSeq" id="XP_003100571.2">
    <property type="nucleotide sequence ID" value="XM_003100523.2"/>
</dbReference>
<evidence type="ECO:0000313" key="7">
    <source>
        <dbReference type="EMBL" id="EFP08780.1"/>
    </source>
</evidence>
<keyword evidence="3 5" id="KW-1133">Transmembrane helix</keyword>
<keyword evidence="2 5" id="KW-0812">Transmembrane</keyword>
<keyword evidence="4 5" id="KW-0472">Membrane</keyword>
<dbReference type="InterPro" id="IPR019427">
    <property type="entry name" value="7TM_GPCR_serpentine_rcpt_Srw"/>
</dbReference>
<dbReference type="GO" id="GO:0008528">
    <property type="term" value="F:G protein-coupled peptide receptor activity"/>
    <property type="evidence" value="ECO:0007669"/>
    <property type="project" value="InterPro"/>
</dbReference>
<dbReference type="HOGENOM" id="CLU_1070520_0_0_1"/>
<evidence type="ECO:0000259" key="6">
    <source>
        <dbReference type="PROSITE" id="PS50262"/>
    </source>
</evidence>
<evidence type="ECO:0000256" key="3">
    <source>
        <dbReference type="ARBA" id="ARBA00022989"/>
    </source>
</evidence>
<dbReference type="InterPro" id="IPR017452">
    <property type="entry name" value="GPCR_Rhodpsn_7TM"/>
</dbReference>
<evidence type="ECO:0000313" key="8">
    <source>
        <dbReference type="Proteomes" id="UP000008281"/>
    </source>
</evidence>
<dbReference type="KEGG" id="crq:GCK72_020952"/>
<dbReference type="Pfam" id="PF10324">
    <property type="entry name" value="7TM_GPCR_Srw"/>
    <property type="match status" value="1"/>
</dbReference>
<dbReference type="SUPFAM" id="SSF81321">
    <property type="entry name" value="Family A G protein-coupled receptor-like"/>
    <property type="match status" value="1"/>
</dbReference>
<dbReference type="PANTHER" id="PTHR22751">
    <property type="entry name" value="G-PROTEIN COUPLED RECEPTOR-RELATED"/>
    <property type="match status" value="1"/>
</dbReference>
<sequence>MESATILFLYFLSIAQFIGIFINLLQILVLLQKELRANATYRLMTWICFSDILSQISTFFAFSPFWVRENSADCLGIKTLLDTISYLLGTIFSDTFQRVSIWLALLICIYEVMKVTKPTKVMTTVFCFVLLSVVWSYLVNLRNVVKPVEMMEEGCPLSSDQGTRYEIVVAQKHRVLHERILILDGIVKLIPNFMEVILMALLFKAEKAKCVDERKKRENLTRLILIFMIPYILSGIPGTSINVLQLLYPEHSTVM</sequence>
<dbReference type="Gene3D" id="1.20.1070.10">
    <property type="entry name" value="Rhodopsin 7-helix transmembrane proteins"/>
    <property type="match status" value="1"/>
</dbReference>
<evidence type="ECO:0000256" key="2">
    <source>
        <dbReference type="ARBA" id="ARBA00022692"/>
    </source>
</evidence>
<dbReference type="OrthoDB" id="10442109at2759"/>
<dbReference type="Proteomes" id="UP000008281">
    <property type="component" value="Unassembled WGS sequence"/>
</dbReference>
<keyword evidence="8" id="KW-1185">Reference proteome</keyword>
<feature type="transmembrane region" description="Helical" evidence="5">
    <location>
        <begin position="86"/>
        <end position="109"/>
    </location>
</feature>
<feature type="transmembrane region" description="Helical" evidence="5">
    <location>
        <begin position="223"/>
        <end position="248"/>
    </location>
</feature>
<gene>
    <name evidence="7" type="ORF">CRE_19808</name>
</gene>
<dbReference type="eggNOG" id="ENOG502TJC3">
    <property type="taxonomic scope" value="Eukaryota"/>
</dbReference>
<accession>E3MTE5</accession>
<reference evidence="7" key="1">
    <citation type="submission" date="2007-07" db="EMBL/GenBank/DDBJ databases">
        <title>PCAP assembly of the Caenorhabditis remanei genome.</title>
        <authorList>
            <consortium name="The Caenorhabditis remanei Sequencing Consortium"/>
            <person name="Wilson R.K."/>
        </authorList>
    </citation>
    <scope>NUCLEOTIDE SEQUENCE [LARGE SCALE GENOMIC DNA]</scope>
    <source>
        <strain evidence="7">PB4641</strain>
    </source>
</reference>
<dbReference type="GO" id="GO:0016020">
    <property type="term" value="C:membrane"/>
    <property type="evidence" value="ECO:0007669"/>
    <property type="project" value="UniProtKB-SubCell"/>
</dbReference>
<feature type="transmembrane region" description="Helical" evidence="5">
    <location>
        <begin position="121"/>
        <end position="138"/>
    </location>
</feature>
<organism evidence="8">
    <name type="scientific">Caenorhabditis remanei</name>
    <name type="common">Caenorhabditis vulgaris</name>
    <dbReference type="NCBI Taxonomy" id="31234"/>
    <lineage>
        <taxon>Eukaryota</taxon>
        <taxon>Metazoa</taxon>
        <taxon>Ecdysozoa</taxon>
        <taxon>Nematoda</taxon>
        <taxon>Chromadorea</taxon>
        <taxon>Rhabditida</taxon>
        <taxon>Rhabditina</taxon>
        <taxon>Rhabditomorpha</taxon>
        <taxon>Rhabditoidea</taxon>
        <taxon>Rhabditidae</taxon>
        <taxon>Peloderinae</taxon>
        <taxon>Caenorhabditis</taxon>
    </lineage>
</organism>
<dbReference type="PROSITE" id="PS50262">
    <property type="entry name" value="G_PROTEIN_RECEP_F1_2"/>
    <property type="match status" value="1"/>
</dbReference>
<feature type="transmembrane region" description="Helical" evidence="5">
    <location>
        <begin position="180"/>
        <end position="203"/>
    </location>
</feature>
<comment type="subcellular location">
    <subcellularLocation>
        <location evidence="1">Membrane</location>
    </subcellularLocation>
</comment>
<feature type="transmembrane region" description="Helical" evidence="5">
    <location>
        <begin position="6"/>
        <end position="31"/>
    </location>
</feature>
<dbReference type="AlphaFoldDB" id="E3MTE5"/>
<dbReference type="GeneID" id="9814809"/>
<dbReference type="InParanoid" id="E3MTE5"/>
<evidence type="ECO:0000256" key="5">
    <source>
        <dbReference type="SAM" id="Phobius"/>
    </source>
</evidence>
<evidence type="ECO:0000256" key="1">
    <source>
        <dbReference type="ARBA" id="ARBA00004370"/>
    </source>
</evidence>
<dbReference type="OMA" id="RLMTWIC"/>
<feature type="domain" description="G-protein coupled receptors family 1 profile" evidence="6">
    <location>
        <begin position="22"/>
        <end position="255"/>
    </location>
</feature>
<dbReference type="CTD" id="9814809"/>
<proteinExistence type="predicted"/>
<protein>
    <recommendedName>
        <fullName evidence="6">G-protein coupled receptors family 1 profile domain-containing protein</fullName>
    </recommendedName>
</protein>
<evidence type="ECO:0000256" key="4">
    <source>
        <dbReference type="ARBA" id="ARBA00023136"/>
    </source>
</evidence>